<keyword evidence="1" id="KW-0472">Membrane</keyword>
<evidence type="ECO:0000313" key="3">
    <source>
        <dbReference type="Proteomes" id="UP000242246"/>
    </source>
</evidence>
<feature type="transmembrane region" description="Helical" evidence="1">
    <location>
        <begin position="29"/>
        <end position="62"/>
    </location>
</feature>
<reference evidence="2 3" key="1">
    <citation type="submission" date="2014-12" db="EMBL/GenBank/DDBJ databases">
        <title>Draft genome sequences of 10 type strains of Lactococcus.</title>
        <authorList>
            <person name="Sun Z."/>
            <person name="Zhong Z."/>
            <person name="Liu W."/>
            <person name="Zhang W."/>
            <person name="Zhang H."/>
        </authorList>
    </citation>
    <scope>NUCLEOTIDE SEQUENCE [LARGE SCALE GENOMIC DNA]</scope>
    <source>
        <strain evidence="2 3">DSM 20686</strain>
    </source>
</reference>
<evidence type="ECO:0000256" key="1">
    <source>
        <dbReference type="SAM" id="Phobius"/>
    </source>
</evidence>
<accession>A0A2A5S497</accession>
<proteinExistence type="predicted"/>
<dbReference type="STRING" id="1348632.GCA_001591745_00126"/>
<dbReference type="Proteomes" id="UP000242246">
    <property type="component" value="Unassembled WGS sequence"/>
</dbReference>
<dbReference type="OrthoDB" id="2242571at2"/>
<keyword evidence="3" id="KW-1185">Reference proteome</keyword>
<gene>
    <name evidence="2" type="ORF">RU87_GL000096</name>
</gene>
<organism evidence="2 3">
    <name type="scientific">Pseudolactococcus plantarum</name>
    <dbReference type="NCBI Taxonomy" id="1365"/>
    <lineage>
        <taxon>Bacteria</taxon>
        <taxon>Bacillati</taxon>
        <taxon>Bacillota</taxon>
        <taxon>Bacilli</taxon>
        <taxon>Lactobacillales</taxon>
        <taxon>Streptococcaceae</taxon>
        <taxon>Pseudolactococcus</taxon>
    </lineage>
</organism>
<sequence length="210" mass="24463">MSYWFLIVLIGIVGYLVQNTKFIKIPGWLQVIFWLIMLSLVSKISDTLTGILFIGLIVWWLIRRKNCKRKRDQLAEASTNADQGFPYDVPEDPIKRYASTPNRQAALAELKSSPKELVKYIHQEIDTFFMNEWAKMSAIYSDQKGQFDEDVRDNAGHQMREILDAIFAKFAKQQRAALAEKQSINEELKGKHKEEIDIAMQVYEKWQDKS</sequence>
<keyword evidence="1" id="KW-1133">Transmembrane helix</keyword>
<evidence type="ECO:0000313" key="2">
    <source>
        <dbReference type="EMBL" id="PCS08273.1"/>
    </source>
</evidence>
<dbReference type="AlphaFoldDB" id="A0A2A5S497"/>
<dbReference type="RefSeq" id="WP_068159789.1">
    <property type="nucleotide sequence ID" value="NZ_JXJX01000001.1"/>
</dbReference>
<dbReference type="EMBL" id="JXJX01000001">
    <property type="protein sequence ID" value="PCS08273.1"/>
    <property type="molecule type" value="Genomic_DNA"/>
</dbReference>
<keyword evidence="1" id="KW-0812">Transmembrane</keyword>
<protein>
    <submittedName>
        <fullName evidence="2">Uncharacterized protein</fullName>
    </submittedName>
</protein>
<comment type="caution">
    <text evidence="2">The sequence shown here is derived from an EMBL/GenBank/DDBJ whole genome shotgun (WGS) entry which is preliminary data.</text>
</comment>
<name>A0A2A5S497_9LACT</name>